<feature type="domain" description="FAD-binding" evidence="9">
    <location>
        <begin position="5"/>
        <end position="341"/>
    </location>
</feature>
<evidence type="ECO:0000313" key="10">
    <source>
        <dbReference type="EMBL" id="EPD12935.1"/>
    </source>
</evidence>
<dbReference type="GO" id="GO:0006744">
    <property type="term" value="P:ubiquinone biosynthetic process"/>
    <property type="evidence" value="ECO:0007669"/>
    <property type="project" value="InterPro"/>
</dbReference>
<protein>
    <submittedName>
        <fullName evidence="10">2-octaprenyl-6-methoxyphenol hydroxylase</fullName>
    </submittedName>
</protein>
<dbReference type="InterPro" id="IPR051205">
    <property type="entry name" value="UbiH/COQ6_monooxygenase"/>
</dbReference>
<evidence type="ECO:0000256" key="2">
    <source>
        <dbReference type="ARBA" id="ARBA00004749"/>
    </source>
</evidence>
<dbReference type="InterPro" id="IPR010971">
    <property type="entry name" value="UbiH/COQ6"/>
</dbReference>
<dbReference type="EMBL" id="ASHL01000005">
    <property type="protein sequence ID" value="EPD12935.1"/>
    <property type="molecule type" value="Genomic_DNA"/>
</dbReference>
<dbReference type="InterPro" id="IPR002938">
    <property type="entry name" value="FAD-bd"/>
</dbReference>
<dbReference type="PRINTS" id="PR00420">
    <property type="entry name" value="RNGMNOXGNASE"/>
</dbReference>
<gene>
    <name evidence="10" type="ORF">L196_07224</name>
</gene>
<proteinExistence type="inferred from homology"/>
<dbReference type="FunFam" id="3.50.50.60:FF:000021">
    <property type="entry name" value="Ubiquinone biosynthesis monooxygenase COQ6"/>
    <property type="match status" value="1"/>
</dbReference>
<evidence type="ECO:0000256" key="4">
    <source>
        <dbReference type="ARBA" id="ARBA00022630"/>
    </source>
</evidence>
<accession>A0AB33Z0S1</accession>
<keyword evidence="5" id="KW-0274">FAD</keyword>
<evidence type="ECO:0000256" key="1">
    <source>
        <dbReference type="ARBA" id="ARBA00001974"/>
    </source>
</evidence>
<keyword evidence="7" id="KW-0503">Monooxygenase</keyword>
<dbReference type="GO" id="GO:0071949">
    <property type="term" value="F:FAD binding"/>
    <property type="evidence" value="ECO:0007669"/>
    <property type="project" value="InterPro"/>
</dbReference>
<evidence type="ECO:0000256" key="7">
    <source>
        <dbReference type="ARBA" id="ARBA00023033"/>
    </source>
</evidence>
<evidence type="ECO:0000256" key="8">
    <source>
        <dbReference type="ARBA" id="ARBA00065734"/>
    </source>
</evidence>
<evidence type="ECO:0000259" key="9">
    <source>
        <dbReference type="Pfam" id="PF01494"/>
    </source>
</evidence>
<dbReference type="AlphaFoldDB" id="A0AB33Z0S1"/>
<comment type="subunit">
    <text evidence="8">Component of the Ubi complex metabolon, which regroups five ubiquinone biosynthesis proteins (UbiE, UbiF, UbiG, UbiH and UbiI) and two accessory factors (UbiK and the lipid-binding protein UbiJ).</text>
</comment>
<dbReference type="PANTHER" id="PTHR43876">
    <property type="entry name" value="UBIQUINONE BIOSYNTHESIS MONOOXYGENASE COQ6, MITOCHONDRIAL"/>
    <property type="match status" value="1"/>
</dbReference>
<reference evidence="10 11" key="1">
    <citation type="journal article" date="2013" name="Genome Announc.">
        <title>Genome Sequence of the Pyrene- and Fluoranthene-Degrading Bacterium Cycloclasticus sp. Strain PY97M.</title>
        <authorList>
            <person name="Cui Z."/>
            <person name="Xu G."/>
            <person name="Li Q."/>
            <person name="Gao W."/>
            <person name="Zheng L."/>
        </authorList>
    </citation>
    <scope>NUCLEOTIDE SEQUENCE [LARGE SCALE GENOMIC DNA]</scope>
    <source>
        <strain evidence="10 11">PY97M</strain>
    </source>
</reference>
<dbReference type="GO" id="GO:0016705">
    <property type="term" value="F:oxidoreductase activity, acting on paired donors, with incorporation or reduction of molecular oxygen"/>
    <property type="evidence" value="ECO:0007669"/>
    <property type="project" value="InterPro"/>
</dbReference>
<dbReference type="PANTHER" id="PTHR43876:SF7">
    <property type="entry name" value="UBIQUINONE BIOSYNTHESIS MONOOXYGENASE COQ6, MITOCHONDRIAL"/>
    <property type="match status" value="1"/>
</dbReference>
<organism evidence="10 11">
    <name type="scientific">Cycloclasticus pugetii</name>
    <dbReference type="NCBI Taxonomy" id="34068"/>
    <lineage>
        <taxon>Bacteria</taxon>
        <taxon>Pseudomonadati</taxon>
        <taxon>Pseudomonadota</taxon>
        <taxon>Gammaproteobacteria</taxon>
        <taxon>Thiotrichales</taxon>
        <taxon>Piscirickettsiaceae</taxon>
        <taxon>Cycloclasticus</taxon>
    </lineage>
</organism>
<dbReference type="Gene3D" id="3.50.50.60">
    <property type="entry name" value="FAD/NAD(P)-binding domain"/>
    <property type="match status" value="2"/>
</dbReference>
<dbReference type="NCBIfam" id="TIGR01988">
    <property type="entry name" value="Ubi-OHases"/>
    <property type="match status" value="1"/>
</dbReference>
<dbReference type="GO" id="GO:0110142">
    <property type="term" value="C:ubiquinone biosynthesis complex"/>
    <property type="evidence" value="ECO:0007669"/>
    <property type="project" value="UniProtKB-ARBA"/>
</dbReference>
<evidence type="ECO:0000313" key="11">
    <source>
        <dbReference type="Proteomes" id="UP000015462"/>
    </source>
</evidence>
<evidence type="ECO:0000256" key="6">
    <source>
        <dbReference type="ARBA" id="ARBA00023002"/>
    </source>
</evidence>
<keyword evidence="11" id="KW-1185">Reference proteome</keyword>
<dbReference type="GO" id="GO:0004497">
    <property type="term" value="F:monooxygenase activity"/>
    <property type="evidence" value="ECO:0007669"/>
    <property type="project" value="UniProtKB-KW"/>
</dbReference>
<dbReference type="Pfam" id="PF01494">
    <property type="entry name" value="FAD_binding_3"/>
    <property type="match status" value="1"/>
</dbReference>
<dbReference type="RefSeq" id="WP_016390491.1">
    <property type="nucleotide sequence ID" value="NZ_KE646808.1"/>
</dbReference>
<dbReference type="InterPro" id="IPR036188">
    <property type="entry name" value="FAD/NAD-bd_sf"/>
</dbReference>
<comment type="pathway">
    <text evidence="2">Cofactor biosynthesis; ubiquinone biosynthesis.</text>
</comment>
<dbReference type="SUPFAM" id="SSF51905">
    <property type="entry name" value="FAD/NAD(P)-binding domain"/>
    <property type="match status" value="1"/>
</dbReference>
<sequence length="393" mass="43057">MSEKKYQVAIIGGGITGATMACLLAEKGISVALVDAGDPSAEWPQESYDLRVSALTLASINVFKSLGVWDEIVQLGEQPIEKMYVWDHFGSGELAIDSAEAGEMQMGAVVENRITVLALWKKLQQLKSCDVFKLTQLMSFETNEDGVSIQLSKNTQINAQLLVGADGSNSKIRQLSGIEHYGWSYQQKALVATIKPEKPHQNTAWQRFLPEGPLALLPLRDGLISIVWTSSVETTEGYLALSDSDFCRALVEASEQQLGKLELVGQRGAFPLALQFSSQYCQQRMVLIGDAIHTIHPLAGQGANLGLKDATVLADVVLKAHIAKRDIASQQVLRRYERQRKGDNLLMMGIMDGFKRLFAADQSLIKLTRSSGMGLINQSALLKNQICKYAMGV</sequence>
<comment type="caution">
    <text evidence="10">The sequence shown here is derived from an EMBL/GenBank/DDBJ whole genome shotgun (WGS) entry which is preliminary data.</text>
</comment>
<evidence type="ECO:0000256" key="5">
    <source>
        <dbReference type="ARBA" id="ARBA00022827"/>
    </source>
</evidence>
<comment type="cofactor">
    <cofactor evidence="1">
        <name>FAD</name>
        <dbReference type="ChEBI" id="CHEBI:57692"/>
    </cofactor>
</comment>
<dbReference type="PROSITE" id="PS51257">
    <property type="entry name" value="PROKAR_LIPOPROTEIN"/>
    <property type="match status" value="1"/>
</dbReference>
<comment type="similarity">
    <text evidence="3">Belongs to the UbiH/COQ6 family.</text>
</comment>
<dbReference type="PROSITE" id="PS01304">
    <property type="entry name" value="UBIH"/>
    <property type="match status" value="1"/>
</dbReference>
<dbReference type="InterPro" id="IPR018168">
    <property type="entry name" value="Ubi_Hdrlase_CS"/>
</dbReference>
<dbReference type="Proteomes" id="UP000015462">
    <property type="component" value="Unassembled WGS sequence"/>
</dbReference>
<keyword evidence="6" id="KW-0560">Oxidoreductase</keyword>
<name>A0AB33Z0S1_9GAMM</name>
<keyword evidence="4" id="KW-0285">Flavoprotein</keyword>
<evidence type="ECO:0000256" key="3">
    <source>
        <dbReference type="ARBA" id="ARBA00005349"/>
    </source>
</evidence>